<evidence type="ECO:0000313" key="2">
    <source>
        <dbReference type="EMBL" id="SHK46463.1"/>
    </source>
</evidence>
<dbReference type="RefSeq" id="WP_072851002.1">
    <property type="nucleotide sequence ID" value="NZ_FRAH01000028.1"/>
</dbReference>
<dbReference type="InterPro" id="IPR029787">
    <property type="entry name" value="Nucleotide_cyclase"/>
</dbReference>
<dbReference type="Proteomes" id="UP000183975">
    <property type="component" value="Unassembled WGS sequence"/>
</dbReference>
<dbReference type="GO" id="GO:0016849">
    <property type="term" value="F:phosphorus-oxygen lyase activity"/>
    <property type="evidence" value="ECO:0007669"/>
    <property type="project" value="UniProtKB-ARBA"/>
</dbReference>
<gene>
    <name evidence="2" type="ORF">SAMN02745138_01767</name>
</gene>
<dbReference type="EMBL" id="FRAH01000028">
    <property type="protein sequence ID" value="SHK46463.1"/>
    <property type="molecule type" value="Genomic_DNA"/>
</dbReference>
<dbReference type="Gene3D" id="3.30.70.1230">
    <property type="entry name" value="Nucleotide cyclase"/>
    <property type="match status" value="1"/>
</dbReference>
<dbReference type="AlphaFoldDB" id="A0A1M6SP46"/>
<dbReference type="OrthoDB" id="9806704at2"/>
<keyword evidence="3" id="KW-1185">Reference proteome</keyword>
<dbReference type="GO" id="GO:0006171">
    <property type="term" value="P:cAMP biosynthetic process"/>
    <property type="evidence" value="ECO:0007669"/>
    <property type="project" value="TreeGrafter"/>
</dbReference>
<keyword evidence="1" id="KW-0812">Transmembrane</keyword>
<name>A0A1M6SP46_9FIRM</name>
<dbReference type="SUPFAM" id="SSF55073">
    <property type="entry name" value="Nucleotide cyclase"/>
    <property type="match status" value="1"/>
</dbReference>
<dbReference type="GO" id="GO:0009975">
    <property type="term" value="F:cyclase activity"/>
    <property type="evidence" value="ECO:0007669"/>
    <property type="project" value="UniProtKB-ARBA"/>
</dbReference>
<keyword evidence="1" id="KW-1133">Transmembrane helix</keyword>
<evidence type="ECO:0000256" key="1">
    <source>
        <dbReference type="SAM" id="Phobius"/>
    </source>
</evidence>
<dbReference type="InterPro" id="IPR050697">
    <property type="entry name" value="Adenylyl/Guanylyl_Cyclase_3/4"/>
</dbReference>
<dbReference type="PANTHER" id="PTHR43081:SF1">
    <property type="entry name" value="ADENYLATE CYCLASE, TERMINAL-DIFFERENTIATION SPECIFIC"/>
    <property type="match status" value="1"/>
</dbReference>
<feature type="transmembrane region" description="Helical" evidence="1">
    <location>
        <begin position="275"/>
        <end position="295"/>
    </location>
</feature>
<evidence type="ECO:0000313" key="3">
    <source>
        <dbReference type="Proteomes" id="UP000183975"/>
    </source>
</evidence>
<protein>
    <submittedName>
        <fullName evidence="2">Adenylate cyclase, class 3</fullName>
    </submittedName>
</protein>
<organism evidence="2 3">
    <name type="scientific">Anaerotignum lactatifermentans DSM 14214</name>
    <dbReference type="NCBI Taxonomy" id="1121323"/>
    <lineage>
        <taxon>Bacteria</taxon>
        <taxon>Bacillati</taxon>
        <taxon>Bacillota</taxon>
        <taxon>Clostridia</taxon>
        <taxon>Lachnospirales</taxon>
        <taxon>Anaerotignaceae</taxon>
        <taxon>Anaerotignum</taxon>
    </lineage>
</organism>
<feature type="transmembrane region" description="Helical" evidence="1">
    <location>
        <begin position="498"/>
        <end position="517"/>
    </location>
</feature>
<feature type="transmembrane region" description="Helical" evidence="1">
    <location>
        <begin position="12"/>
        <end position="34"/>
    </location>
</feature>
<dbReference type="PANTHER" id="PTHR43081">
    <property type="entry name" value="ADENYLATE CYCLASE, TERMINAL-DIFFERENTIATION SPECIFIC-RELATED"/>
    <property type="match status" value="1"/>
</dbReference>
<proteinExistence type="predicted"/>
<feature type="transmembrane region" description="Helical" evidence="1">
    <location>
        <begin position="307"/>
        <end position="328"/>
    </location>
</feature>
<keyword evidence="1" id="KW-0472">Membrane</keyword>
<accession>A0A1M6SP46</accession>
<dbReference type="Gene3D" id="6.10.340.10">
    <property type="match status" value="1"/>
</dbReference>
<reference evidence="2 3" key="1">
    <citation type="submission" date="2016-11" db="EMBL/GenBank/DDBJ databases">
        <authorList>
            <person name="Jaros S."/>
            <person name="Januszkiewicz K."/>
            <person name="Wedrychowicz H."/>
        </authorList>
    </citation>
    <scope>NUCLEOTIDE SEQUENCE [LARGE SCALE GENOMIC DNA]</scope>
    <source>
        <strain evidence="2 3">DSM 14214</strain>
    </source>
</reference>
<sequence>MFDRLHLKKNILFWILPVLVLSTILTFFSPFWYIASVKEVVWENGVLYGVDEWDGKLRLFGCDANGHNAWIDTIYTMDDVNTIFYSVSDIEIDENGICNLLLQPQEVTDINNFLYLQYDINEKQIIHSETIGNNQQADVYAEKKLSDGIWTVTADGSVWLSPNNGEKTLVFSNNGEMVSQNNTVYTFGNDGLYFYNADDDKCYVIDYTSKQVSPAENIPFAKSISSYGDLYSMNQMEDGTWTATFYTTDGKLSPMVVGKSQNVLVWLSSPPVQTLKKICMTAGILLIAIFSIKLIVRKIRRTFPTALKIICFSIPMLLVFCFGFEMYIQNFLKDDVENRLYTQMYYTASSLKQQISTQMDFSSKGNVDSHNILYAQYMLNGIYDRNGTIMYNTEDIVGNVSVFGYENNSFYSRDAGSLSCASSTTYGYPTEEAVLRDIVEKKTPAKSIERYYNFGRCLSVYYPILENQEVVGVIRVIYPEINITYEMMDELINVVQNIFVFLLVMIVFLTIICFLLLRPLKKIKHALTDFSVGIDLDEPPKEGNGTEIKEMTNLFYHMTINIREHLQHIDQLERAYEPYIPQSLISLLRENDIRDVTPADETTMNDAAILIIDAQDFSKAVSKAGPQEMFQFVNRVLQELTASVEDAGGTVIQFTDTGLYAFFPNNPDQALQAAIAAQKALQSISLTLAGKEISFGSGIVCGDLRIGIIGDEERMEIRAVSSEMMFAQSLQKISSTYHLGVLIDEDTMERLDQVMENIRLFGFINDAKKQIYEVFDGQKSDIVMLKSITKADFEAGVRYFQAGAYTMAKDCFIRVLRKNKDDLAAGRYLLLCGEQAEMKEKGRNLFE</sequence>